<gene>
    <name evidence="1" type="ORF">F8C90_09515</name>
</gene>
<reference evidence="1 2" key="1">
    <citation type="submission" date="2019-09" db="EMBL/GenBank/DDBJ databases">
        <title>Whole genome shotgun sequencing (WGS) of Ellagibacter isourolithinifaciens DSM 104140(T) and Adlercreutzia muris DSM 29508(T).</title>
        <authorList>
            <person name="Stoll D.A."/>
            <person name="Danylec N."/>
            <person name="Huch M."/>
        </authorList>
    </citation>
    <scope>NUCLEOTIDE SEQUENCE [LARGE SCALE GENOMIC DNA]</scope>
    <source>
        <strain evidence="1 2">DSM 104140</strain>
    </source>
</reference>
<dbReference type="AlphaFoldDB" id="A0A6N6NPA7"/>
<dbReference type="EMBL" id="WAJR01000032">
    <property type="protein sequence ID" value="KAB1636626.1"/>
    <property type="molecule type" value="Genomic_DNA"/>
</dbReference>
<evidence type="ECO:0000313" key="2">
    <source>
        <dbReference type="Proteomes" id="UP000468668"/>
    </source>
</evidence>
<dbReference type="OrthoDB" id="5149874at2"/>
<dbReference type="Proteomes" id="UP000468668">
    <property type="component" value="Unassembled WGS sequence"/>
</dbReference>
<comment type="caution">
    <text evidence="1">The sequence shown here is derived from an EMBL/GenBank/DDBJ whole genome shotgun (WGS) entry which is preliminary data.</text>
</comment>
<dbReference type="RefSeq" id="WP_158050284.1">
    <property type="nucleotide sequence ID" value="NZ_WAJR01000032.1"/>
</dbReference>
<keyword evidence="2" id="KW-1185">Reference proteome</keyword>
<dbReference type="GeneID" id="98658649"/>
<protein>
    <submittedName>
        <fullName evidence="1">Uncharacterized protein</fullName>
    </submittedName>
</protein>
<evidence type="ECO:0000313" key="1">
    <source>
        <dbReference type="EMBL" id="KAB1636626.1"/>
    </source>
</evidence>
<sequence length="219" mass="25515">MKTTEEIICSIDEVTEEQAEKVRNGEATARVSTKKSRWGYYVARRKYVTRHIGRDGEGNRAVWDETEYKVEALNLNSRKWQALTNELARVFDPEESRKREERARERREKAKATTDGIEVGDIFSSCWGYEQTNVEFYEVVKKSGQYVTVREIARNYEETGYMSGTVTPRRGEYVTGWSHIKDNERGKRCKVNAYGMIRIDDVISAWKWDGKPEHTSSYA</sequence>
<proteinExistence type="predicted"/>
<accession>A0A6N6NPA7</accession>
<organism evidence="1 2">
    <name type="scientific">Ellagibacter isourolithinifaciens</name>
    <dbReference type="NCBI Taxonomy" id="2137581"/>
    <lineage>
        <taxon>Bacteria</taxon>
        <taxon>Bacillati</taxon>
        <taxon>Actinomycetota</taxon>
        <taxon>Coriobacteriia</taxon>
        <taxon>Eggerthellales</taxon>
        <taxon>Eggerthellaceae</taxon>
        <taxon>Ellagibacter</taxon>
    </lineage>
</organism>
<name>A0A6N6NPA7_9ACTN</name>